<feature type="transmembrane region" description="Helical" evidence="8">
    <location>
        <begin position="12"/>
        <end position="30"/>
    </location>
</feature>
<feature type="transmembrane region" description="Helical" evidence="8">
    <location>
        <begin position="67"/>
        <end position="88"/>
    </location>
</feature>
<comment type="similarity">
    <text evidence="2">Belongs to the ZIP transporter (TC 2.A.5) family.</text>
</comment>
<sequence>MDSFPTWTVAGLWGLLSGTALVIGASIGYFSKVPQRTIALIMAFGAGVLISALSFELVNEAYKQGSFISTATGFISGGIIYTIANFILSRSGAKHRKRSQNQQPSENEDEGSGLAIAVGALLDGIPEAIAIGLSMIEGGAVSFATVIAIFISNLPEGLSSASGMKKAGRSKTFVFGTWVAIALLTAASAICGYTIFSHFSQEVISATLAIAAGAILCMLVDTMIPEAFENGHDWVGIVTVTGFLIASMLSKIS</sequence>
<keyword evidence="3" id="KW-1003">Cell membrane</keyword>
<keyword evidence="5" id="KW-0862">Zinc</keyword>
<evidence type="ECO:0000313" key="10">
    <source>
        <dbReference type="Proteomes" id="UP000772618"/>
    </source>
</evidence>
<evidence type="ECO:0000256" key="5">
    <source>
        <dbReference type="ARBA" id="ARBA00022833"/>
    </source>
</evidence>
<keyword evidence="6 8" id="KW-1133">Transmembrane helix</keyword>
<keyword evidence="7 8" id="KW-0472">Membrane</keyword>
<feature type="transmembrane region" description="Helical" evidence="8">
    <location>
        <begin position="172"/>
        <end position="196"/>
    </location>
</feature>
<evidence type="ECO:0000256" key="7">
    <source>
        <dbReference type="ARBA" id="ARBA00023136"/>
    </source>
</evidence>
<evidence type="ECO:0000256" key="2">
    <source>
        <dbReference type="ARBA" id="ARBA00006939"/>
    </source>
</evidence>
<evidence type="ECO:0000256" key="6">
    <source>
        <dbReference type="ARBA" id="ARBA00022989"/>
    </source>
</evidence>
<dbReference type="InterPro" id="IPR003689">
    <property type="entry name" value="ZIP"/>
</dbReference>
<comment type="caution">
    <text evidence="9">The sequence shown here is derived from an EMBL/GenBank/DDBJ whole genome shotgun (WGS) entry which is preliminary data.</text>
</comment>
<keyword evidence="10" id="KW-1185">Reference proteome</keyword>
<comment type="subcellular location">
    <subcellularLocation>
        <location evidence="1">Cell membrane</location>
        <topology evidence="1">Multi-pass membrane protein</topology>
    </subcellularLocation>
</comment>
<evidence type="ECO:0000256" key="8">
    <source>
        <dbReference type="SAM" id="Phobius"/>
    </source>
</evidence>
<dbReference type="PANTHER" id="PTHR11040">
    <property type="entry name" value="ZINC/IRON TRANSPORTER"/>
    <property type="match status" value="1"/>
</dbReference>
<dbReference type="PANTHER" id="PTHR11040:SF211">
    <property type="entry name" value="ZINC TRANSPORTER ZIP11"/>
    <property type="match status" value="1"/>
</dbReference>
<feature type="transmembrane region" description="Helical" evidence="8">
    <location>
        <begin position="203"/>
        <end position="222"/>
    </location>
</feature>
<evidence type="ECO:0000256" key="1">
    <source>
        <dbReference type="ARBA" id="ARBA00004651"/>
    </source>
</evidence>
<evidence type="ECO:0000256" key="4">
    <source>
        <dbReference type="ARBA" id="ARBA00022692"/>
    </source>
</evidence>
<dbReference type="EMBL" id="JAHESD010000039">
    <property type="protein sequence ID" value="MBT1704779.1"/>
    <property type="molecule type" value="Genomic_DNA"/>
</dbReference>
<dbReference type="RefSeq" id="WP_254154739.1">
    <property type="nucleotide sequence ID" value="NZ_JAHESD010000039.1"/>
</dbReference>
<proteinExistence type="inferred from homology"/>
<protein>
    <submittedName>
        <fullName evidence="9">ZIP family metal transporter</fullName>
    </submittedName>
</protein>
<feature type="transmembrane region" description="Helical" evidence="8">
    <location>
        <begin position="37"/>
        <end position="55"/>
    </location>
</feature>
<organism evidence="9 10">
    <name type="scientific">Chryseosolibacter indicus</name>
    <dbReference type="NCBI Taxonomy" id="2782351"/>
    <lineage>
        <taxon>Bacteria</taxon>
        <taxon>Pseudomonadati</taxon>
        <taxon>Bacteroidota</taxon>
        <taxon>Cytophagia</taxon>
        <taxon>Cytophagales</taxon>
        <taxon>Chryseotaleaceae</taxon>
        <taxon>Chryseosolibacter</taxon>
    </lineage>
</organism>
<dbReference type="Proteomes" id="UP000772618">
    <property type="component" value="Unassembled WGS sequence"/>
</dbReference>
<dbReference type="Pfam" id="PF02535">
    <property type="entry name" value="Zip"/>
    <property type="match status" value="1"/>
</dbReference>
<evidence type="ECO:0000256" key="3">
    <source>
        <dbReference type="ARBA" id="ARBA00022475"/>
    </source>
</evidence>
<reference evidence="9 10" key="1">
    <citation type="submission" date="2021-05" db="EMBL/GenBank/DDBJ databases">
        <title>A Polyphasic approach of four new species of the genus Ohtaekwangia: Ohtaekwangia histidinii sp. nov., Ohtaekwangia cretensis sp. nov., Ohtaekwangia indiensis sp. nov., Ohtaekwangia reichenbachii sp. nov. from diverse environment.</title>
        <authorList>
            <person name="Octaviana S."/>
        </authorList>
    </citation>
    <scope>NUCLEOTIDE SEQUENCE [LARGE SCALE GENOMIC DNA]</scope>
    <source>
        <strain evidence="9 10">PWU20</strain>
    </source>
</reference>
<accession>A0ABS5VVN2</accession>
<evidence type="ECO:0000313" key="9">
    <source>
        <dbReference type="EMBL" id="MBT1704779.1"/>
    </source>
</evidence>
<feature type="transmembrane region" description="Helical" evidence="8">
    <location>
        <begin position="128"/>
        <end position="152"/>
    </location>
</feature>
<name>A0ABS5VVN2_9BACT</name>
<keyword evidence="4 8" id="KW-0812">Transmembrane</keyword>
<gene>
    <name evidence="9" type="ORF">KK060_15900</name>
</gene>
<feature type="transmembrane region" description="Helical" evidence="8">
    <location>
        <begin position="234"/>
        <end position="252"/>
    </location>
</feature>